<evidence type="ECO:0000313" key="2">
    <source>
        <dbReference type="EMBL" id="MCA5893181.1"/>
    </source>
</evidence>
<reference evidence="2 3" key="1">
    <citation type="submission" date="2021-09" db="EMBL/GenBank/DDBJ databases">
        <title>Isoptericola luteus sp. nov., a novel bacterium isolated from Harbin, the capital city of Heilongjiang province.</title>
        <authorList>
            <person name="Li J."/>
        </authorList>
    </citation>
    <scope>NUCLEOTIDE SEQUENCE [LARGE SCALE GENOMIC DNA]</scope>
    <source>
        <strain evidence="2 3">NEAU-Y5</strain>
    </source>
</reference>
<dbReference type="Proteomes" id="UP001319870">
    <property type="component" value="Unassembled WGS sequence"/>
</dbReference>
<proteinExistence type="predicted"/>
<protein>
    <submittedName>
        <fullName evidence="2">Uncharacterized protein</fullName>
    </submittedName>
</protein>
<name>A0ABS7ZFV0_9MICO</name>
<comment type="caution">
    <text evidence="2">The sequence shown here is derived from an EMBL/GenBank/DDBJ whole genome shotgun (WGS) entry which is preliminary data.</text>
</comment>
<keyword evidence="3" id="KW-1185">Reference proteome</keyword>
<gene>
    <name evidence="2" type="ORF">LEP48_07395</name>
</gene>
<dbReference type="EMBL" id="JAIXCQ010000004">
    <property type="protein sequence ID" value="MCA5893181.1"/>
    <property type="molecule type" value="Genomic_DNA"/>
</dbReference>
<dbReference type="RefSeq" id="WP_225564950.1">
    <property type="nucleotide sequence ID" value="NZ_JAIXCQ010000004.1"/>
</dbReference>
<organism evidence="2 3">
    <name type="scientific">Isoptericola luteus</name>
    <dbReference type="NCBI Taxonomy" id="2879484"/>
    <lineage>
        <taxon>Bacteria</taxon>
        <taxon>Bacillati</taxon>
        <taxon>Actinomycetota</taxon>
        <taxon>Actinomycetes</taxon>
        <taxon>Micrococcales</taxon>
        <taxon>Promicromonosporaceae</taxon>
        <taxon>Isoptericola</taxon>
    </lineage>
</organism>
<accession>A0ABS7ZFV0</accession>
<evidence type="ECO:0000256" key="1">
    <source>
        <dbReference type="SAM" id="MobiDB-lite"/>
    </source>
</evidence>
<evidence type="ECO:0000313" key="3">
    <source>
        <dbReference type="Proteomes" id="UP001319870"/>
    </source>
</evidence>
<sequence length="240" mass="23495">MPVVAIAVPATPLLVPGVAGGSGVLSVLRTRVDEALAELVADLPDGGTVVVLAPASGHRSGVMRPSFASAGVGDRWVPLVRAWPSAAAGRPPVPAAEVPASVALCALAQALRACGRGAQVADVVVHELGPDTAADPGAQGGGAPDDVVAAVRAAAGVVVASGGLPGRPDPGPAAWAPAVRAVLDRVAVDGGWRAEVREAAGAPGAEHLADVYRVTVYRAPARDGSPAHEGPDAGQEAPGA</sequence>
<feature type="region of interest" description="Disordered" evidence="1">
    <location>
        <begin position="221"/>
        <end position="240"/>
    </location>
</feature>